<keyword evidence="7 10" id="KW-0326">Glycosidase</keyword>
<dbReference type="SMART" id="SM00633">
    <property type="entry name" value="Glyco_10"/>
    <property type="match status" value="1"/>
</dbReference>
<keyword evidence="4" id="KW-0732">Signal</keyword>
<dbReference type="PANTHER" id="PTHR31490">
    <property type="entry name" value="GLYCOSYL HYDROLASE"/>
    <property type="match status" value="1"/>
</dbReference>
<keyword evidence="8 10" id="KW-0624">Polysaccharide degradation</keyword>
<keyword evidence="6 10" id="KW-0119">Carbohydrate metabolism</keyword>
<evidence type="ECO:0000256" key="10">
    <source>
        <dbReference type="RuleBase" id="RU361174"/>
    </source>
</evidence>
<gene>
    <name evidence="12" type="ORF">V1468_12515</name>
</gene>
<evidence type="ECO:0000256" key="7">
    <source>
        <dbReference type="ARBA" id="ARBA00023295"/>
    </source>
</evidence>
<evidence type="ECO:0000256" key="4">
    <source>
        <dbReference type="ARBA" id="ARBA00022729"/>
    </source>
</evidence>
<feature type="active site" description="Nucleophile" evidence="9">
    <location>
        <position position="295"/>
    </location>
</feature>
<dbReference type="PROSITE" id="PS51760">
    <property type="entry name" value="GH10_2"/>
    <property type="match status" value="1"/>
</dbReference>
<evidence type="ECO:0000313" key="13">
    <source>
        <dbReference type="Proteomes" id="UP001356704"/>
    </source>
</evidence>
<dbReference type="Proteomes" id="UP001356704">
    <property type="component" value="Unassembled WGS sequence"/>
</dbReference>
<keyword evidence="13" id="KW-1185">Reference proteome</keyword>
<dbReference type="SUPFAM" id="SSF51445">
    <property type="entry name" value="(Trans)glycosidases"/>
    <property type="match status" value="1"/>
</dbReference>
<dbReference type="EMBL" id="JAZHOU010000004">
    <property type="protein sequence ID" value="MEF3079833.1"/>
    <property type="molecule type" value="Genomic_DNA"/>
</dbReference>
<evidence type="ECO:0000256" key="5">
    <source>
        <dbReference type="ARBA" id="ARBA00022801"/>
    </source>
</evidence>
<evidence type="ECO:0000256" key="2">
    <source>
        <dbReference type="ARBA" id="ARBA00007495"/>
    </source>
</evidence>
<dbReference type="InterPro" id="IPR031158">
    <property type="entry name" value="GH10_AS"/>
</dbReference>
<comment type="catalytic activity">
    <reaction evidence="1 10">
        <text>Endohydrolysis of (1-&gt;4)-beta-D-xylosidic linkages in xylans.</text>
        <dbReference type="EC" id="3.2.1.8"/>
    </reaction>
</comment>
<evidence type="ECO:0000259" key="11">
    <source>
        <dbReference type="PROSITE" id="PS51760"/>
    </source>
</evidence>
<organism evidence="12 13">
    <name type="scientific">Winogradskyella poriferorum</name>
    <dbReference type="NCBI Taxonomy" id="307627"/>
    <lineage>
        <taxon>Bacteria</taxon>
        <taxon>Pseudomonadati</taxon>
        <taxon>Bacteroidota</taxon>
        <taxon>Flavobacteriia</taxon>
        <taxon>Flavobacteriales</taxon>
        <taxon>Flavobacteriaceae</taxon>
        <taxon>Winogradskyella</taxon>
    </lineage>
</organism>
<dbReference type="PROSITE" id="PS00591">
    <property type="entry name" value="GH10_1"/>
    <property type="match status" value="1"/>
</dbReference>
<dbReference type="EC" id="3.2.1.8" evidence="10"/>
<sequence length="380" mass="41937">MKKIFLRLIIVCLISVGCSSDSDSGVIVGGPSGGSDDDGVVSGDPLLYNPSDNLQDLASFPIGNIVSASRLASNSEDEFRSLLNSDYNSITAENDMKMANIFTGPGNYDFSDGDAIVAYAKANGMRVHGHVLIWHPEYAIPDWLENFAGTDQEFEALIEDYVKATVEHFAIEVDANGNSIVAAWDVVNEYFDDNGDVRSTLFTQRMGSDYIERVFQWAREADPNVKLFYNDYNIAGQTNKRNSILSMANTFQNSGIPIDGIGMQMHFSIAWPSQQEITQAITDVAGSGLLVHVSELDIGVNPNDDITSLTVERAQEQEALYNHVSSEYSSIVPSGQQYGITVWGVRDQDSWRYDGGTEWPLLYNENFEFKIAHRGFADGL</sequence>
<evidence type="ECO:0000256" key="8">
    <source>
        <dbReference type="ARBA" id="ARBA00023326"/>
    </source>
</evidence>
<dbReference type="PROSITE" id="PS51257">
    <property type="entry name" value="PROKAR_LIPOPROTEIN"/>
    <property type="match status" value="1"/>
</dbReference>
<dbReference type="InterPro" id="IPR044846">
    <property type="entry name" value="GH10"/>
</dbReference>
<dbReference type="Pfam" id="PF00331">
    <property type="entry name" value="Glyco_hydro_10"/>
    <property type="match status" value="1"/>
</dbReference>
<feature type="domain" description="GH10" evidence="11">
    <location>
        <begin position="65"/>
        <end position="379"/>
    </location>
</feature>
<dbReference type="PRINTS" id="PR00134">
    <property type="entry name" value="GLHYDRLASE10"/>
</dbReference>
<protein>
    <recommendedName>
        <fullName evidence="10">Beta-xylanase</fullName>
        <ecNumber evidence="10">3.2.1.8</ecNumber>
    </recommendedName>
</protein>
<dbReference type="Gene3D" id="3.20.20.80">
    <property type="entry name" value="Glycosidases"/>
    <property type="match status" value="1"/>
</dbReference>
<dbReference type="RefSeq" id="WP_331810565.1">
    <property type="nucleotide sequence ID" value="NZ_JAZHOU010000004.1"/>
</dbReference>
<name>A0ABU7W7J7_9FLAO</name>
<reference evidence="12 13" key="1">
    <citation type="submission" date="2024-02" db="EMBL/GenBank/DDBJ databases">
        <title>Winogradskyella poriferorum JCM 12885.</title>
        <authorList>
            <person name="Zhang D.-F."/>
            <person name="Fu Z.-Y."/>
        </authorList>
    </citation>
    <scope>NUCLEOTIDE SEQUENCE [LARGE SCALE GENOMIC DNA]</scope>
    <source>
        <strain evidence="12 13">JCM 12885</strain>
    </source>
</reference>
<evidence type="ECO:0000256" key="3">
    <source>
        <dbReference type="ARBA" id="ARBA00022651"/>
    </source>
</evidence>
<keyword evidence="3" id="KW-0858">Xylan degradation</keyword>
<accession>A0ABU7W7J7</accession>
<dbReference type="PANTHER" id="PTHR31490:SF88">
    <property type="entry name" value="BETA-XYLANASE"/>
    <property type="match status" value="1"/>
</dbReference>
<comment type="caution">
    <text evidence="12">The sequence shown here is derived from an EMBL/GenBank/DDBJ whole genome shotgun (WGS) entry which is preliminary data.</text>
</comment>
<evidence type="ECO:0000256" key="9">
    <source>
        <dbReference type="PROSITE-ProRule" id="PRU10061"/>
    </source>
</evidence>
<dbReference type="InterPro" id="IPR001000">
    <property type="entry name" value="GH10_dom"/>
</dbReference>
<comment type="similarity">
    <text evidence="2 10">Belongs to the glycosyl hydrolase 10 (cellulase F) family.</text>
</comment>
<evidence type="ECO:0000256" key="6">
    <source>
        <dbReference type="ARBA" id="ARBA00023277"/>
    </source>
</evidence>
<dbReference type="InterPro" id="IPR017853">
    <property type="entry name" value="GH"/>
</dbReference>
<evidence type="ECO:0000256" key="1">
    <source>
        <dbReference type="ARBA" id="ARBA00000681"/>
    </source>
</evidence>
<evidence type="ECO:0000313" key="12">
    <source>
        <dbReference type="EMBL" id="MEF3079833.1"/>
    </source>
</evidence>
<proteinExistence type="inferred from homology"/>
<keyword evidence="5 10" id="KW-0378">Hydrolase</keyword>